<keyword evidence="6 8" id="KW-0472">Membrane</keyword>
<keyword evidence="5 8" id="KW-1133">Transmembrane helix</keyword>
<gene>
    <name evidence="10" type="ORF">DV520_03920</name>
</gene>
<feature type="transmembrane region" description="Helical" evidence="8">
    <location>
        <begin position="29"/>
        <end position="47"/>
    </location>
</feature>
<feature type="transmembrane region" description="Helical" evidence="8">
    <location>
        <begin position="79"/>
        <end position="100"/>
    </location>
</feature>
<keyword evidence="3" id="KW-0997">Cell inner membrane</keyword>
<evidence type="ECO:0000256" key="3">
    <source>
        <dbReference type="ARBA" id="ARBA00022519"/>
    </source>
</evidence>
<reference evidence="10 11" key="1">
    <citation type="submission" date="2018-07" db="EMBL/GenBank/DDBJ databases">
        <title>GABA Modulating Bacteria of the Human Gut Microbiota.</title>
        <authorList>
            <person name="Strandwitz P."/>
            <person name="Kim K.H."/>
            <person name="Terekhova D."/>
            <person name="Liu J.K."/>
            <person name="Sharma A."/>
            <person name="Levering J."/>
            <person name="Mcdonald D."/>
            <person name="Dietrich D."/>
            <person name="Ramadhar T.R."/>
            <person name="Lekbua A."/>
            <person name="Mroue N."/>
            <person name="Liston C."/>
            <person name="Stewart E.J."/>
            <person name="Dubin M.J."/>
            <person name="Zengler K."/>
            <person name="Knight R."/>
            <person name="Gilbert J.A."/>
            <person name="Clardy J."/>
            <person name="Lewis K."/>
        </authorList>
    </citation>
    <scope>NUCLEOTIDE SEQUENCE [LARGE SCALE GENOMIC DNA]</scope>
    <source>
        <strain evidence="10 11">KLE1738</strain>
    </source>
</reference>
<accession>A0A3E2B586</accession>
<evidence type="ECO:0000256" key="4">
    <source>
        <dbReference type="ARBA" id="ARBA00022692"/>
    </source>
</evidence>
<dbReference type="InterPro" id="IPR024528">
    <property type="entry name" value="ThrE_2"/>
</dbReference>
<evidence type="ECO:0000259" key="9">
    <source>
        <dbReference type="Pfam" id="PF12821"/>
    </source>
</evidence>
<feature type="transmembrane region" description="Helical" evidence="8">
    <location>
        <begin position="6"/>
        <end position="22"/>
    </location>
</feature>
<dbReference type="RefSeq" id="WP_021919426.1">
    <property type="nucleotide sequence ID" value="NZ_CAKXKJ010000001.1"/>
</dbReference>
<proteinExistence type="inferred from homology"/>
<dbReference type="Pfam" id="PF12821">
    <property type="entry name" value="ThrE_2"/>
    <property type="match status" value="1"/>
</dbReference>
<comment type="similarity">
    <text evidence="7">Belongs to the ThrE exporter (TC 2.A.79) family.</text>
</comment>
<dbReference type="Proteomes" id="UP000260649">
    <property type="component" value="Unassembled WGS sequence"/>
</dbReference>
<dbReference type="PANTHER" id="PTHR34390:SF1">
    <property type="entry name" value="SUCCINATE TRANSPORTER SUBUNIT YJJB-RELATED"/>
    <property type="match status" value="1"/>
</dbReference>
<feature type="domain" description="Threonine/Serine exporter ThrE" evidence="9">
    <location>
        <begin position="10"/>
        <end position="133"/>
    </location>
</feature>
<feature type="transmembrane region" description="Helical" evidence="8">
    <location>
        <begin position="120"/>
        <end position="144"/>
    </location>
</feature>
<dbReference type="PANTHER" id="PTHR34390">
    <property type="entry name" value="UPF0442 PROTEIN YJJB-RELATED"/>
    <property type="match status" value="1"/>
</dbReference>
<evidence type="ECO:0000256" key="5">
    <source>
        <dbReference type="ARBA" id="ARBA00022989"/>
    </source>
</evidence>
<evidence type="ECO:0000256" key="6">
    <source>
        <dbReference type="ARBA" id="ARBA00023136"/>
    </source>
</evidence>
<dbReference type="EMBL" id="QQRQ01000004">
    <property type="protein sequence ID" value="RFT07144.1"/>
    <property type="molecule type" value="Genomic_DNA"/>
</dbReference>
<keyword evidence="4 8" id="KW-0812">Transmembrane</keyword>
<comment type="subcellular location">
    <subcellularLocation>
        <location evidence="1">Cell membrane</location>
        <topology evidence="1">Multi-pass membrane protein</topology>
    </subcellularLocation>
</comment>
<evidence type="ECO:0000313" key="10">
    <source>
        <dbReference type="EMBL" id="RFT07144.1"/>
    </source>
</evidence>
<feature type="transmembrane region" description="Helical" evidence="8">
    <location>
        <begin position="53"/>
        <end position="72"/>
    </location>
</feature>
<evidence type="ECO:0000256" key="1">
    <source>
        <dbReference type="ARBA" id="ARBA00004651"/>
    </source>
</evidence>
<comment type="caution">
    <text evidence="10">The sequence shown here is derived from an EMBL/GenBank/DDBJ whole genome shotgun (WGS) entry which is preliminary data.</text>
</comment>
<keyword evidence="11" id="KW-1185">Reference proteome</keyword>
<evidence type="ECO:0000313" key="11">
    <source>
        <dbReference type="Proteomes" id="UP000260649"/>
    </source>
</evidence>
<dbReference type="InterPro" id="IPR050539">
    <property type="entry name" value="ThrE_Dicarb/AminoAcid_Exp"/>
</dbReference>
<sequence length="160" mass="17248">MGEGAIQILCGGLGTLAYALFFHVRPRHLLLATLGGALSWLLYLLVLARDGNVFLSALVASMGVCLWSEGMARVRKAPANIFMIPGIIPLLPGGALYYTMSALIGGDMDTVMLKGKETGLMALGIVVGILVASELVRMILWAEIRRKKMLRSRRTPPGPR</sequence>
<name>A0A3E2B586_9FIRM</name>
<evidence type="ECO:0000256" key="7">
    <source>
        <dbReference type="ARBA" id="ARBA00034125"/>
    </source>
</evidence>
<organism evidence="10 11">
    <name type="scientific">Evtepia gabavorous</name>
    <dbReference type="NCBI Taxonomy" id="2211183"/>
    <lineage>
        <taxon>Bacteria</taxon>
        <taxon>Bacillati</taxon>
        <taxon>Bacillota</taxon>
        <taxon>Clostridia</taxon>
        <taxon>Eubacteriales</taxon>
        <taxon>Evtepia</taxon>
    </lineage>
</organism>
<protein>
    <submittedName>
        <fullName evidence="10">Threonine/serine exporter</fullName>
    </submittedName>
</protein>
<dbReference type="AlphaFoldDB" id="A0A3E2B586"/>
<dbReference type="OrthoDB" id="9810047at2"/>
<dbReference type="GO" id="GO:0015744">
    <property type="term" value="P:succinate transport"/>
    <property type="evidence" value="ECO:0007669"/>
    <property type="project" value="TreeGrafter"/>
</dbReference>
<dbReference type="GeneID" id="97994890"/>
<keyword evidence="2" id="KW-1003">Cell membrane</keyword>
<evidence type="ECO:0000256" key="2">
    <source>
        <dbReference type="ARBA" id="ARBA00022475"/>
    </source>
</evidence>
<evidence type="ECO:0000256" key="8">
    <source>
        <dbReference type="SAM" id="Phobius"/>
    </source>
</evidence>
<dbReference type="GO" id="GO:0005886">
    <property type="term" value="C:plasma membrane"/>
    <property type="evidence" value="ECO:0007669"/>
    <property type="project" value="UniProtKB-SubCell"/>
</dbReference>